<dbReference type="EMBL" id="QVNQ01000007">
    <property type="protein sequence ID" value="RFS83006.1"/>
    <property type="molecule type" value="Genomic_DNA"/>
</dbReference>
<evidence type="ECO:0000256" key="1">
    <source>
        <dbReference type="SAM" id="MobiDB-lite"/>
    </source>
</evidence>
<dbReference type="AlphaFoldDB" id="A0A372GC87"/>
<name>A0A372GC87_9ACTN</name>
<dbReference type="Proteomes" id="UP000262882">
    <property type="component" value="Unassembled WGS sequence"/>
</dbReference>
<evidence type="ECO:0000313" key="3">
    <source>
        <dbReference type="Proteomes" id="UP000262882"/>
    </source>
</evidence>
<dbReference type="RefSeq" id="WP_117401702.1">
    <property type="nucleotide sequence ID" value="NZ_QVNQ01000007.1"/>
</dbReference>
<keyword evidence="3" id="KW-1185">Reference proteome</keyword>
<sequence length="425" mass="44620">MPGDLETLYDAHAHRLYAHCWSLVGDHGAADALTSVFVEALRHPPRGETVLWLHHLARTVCSERGAFNHDGHLAFAQSATDPLLNAAGHLAADHREALLLYAGEWLEIRDIARVLCVTPDDVRKLLHQARTALERVVLDALMRGTAEAAKHMDVITAFEKGRLPHLLARRAPALAPAPLRDRVLAVADRDRESDHDRIPAHDRLPDEPVVSAESTDQLVVIGPGFEFPDRGRDRARRRAALKGVGGMAGVAATITVGLMMTWPSSGEGSLNALGPFDGNGRGGSGPAGGSTRAAPAPTDGDAGDPTAVAPRVGAQRVLDPDPALPQPPATTEDSPTARPTAPGPKPTRVPGGGGTPTRPERTPPPIPTDGTPTPTPSTPDPEETPIPEQPSEPPEDEANPTSTPSGPIIDTIGSVTSPLFGGLAS</sequence>
<feature type="compositionally biased region" description="Low complexity" evidence="1">
    <location>
        <begin position="289"/>
        <end position="307"/>
    </location>
</feature>
<organism evidence="2 3">
    <name type="scientific">Actinomadura spongiicola</name>
    <dbReference type="NCBI Taxonomy" id="2303421"/>
    <lineage>
        <taxon>Bacteria</taxon>
        <taxon>Bacillati</taxon>
        <taxon>Actinomycetota</taxon>
        <taxon>Actinomycetes</taxon>
        <taxon>Streptosporangiales</taxon>
        <taxon>Thermomonosporaceae</taxon>
        <taxon>Actinomadura</taxon>
    </lineage>
</organism>
<dbReference type="InterPro" id="IPR036388">
    <property type="entry name" value="WH-like_DNA-bd_sf"/>
</dbReference>
<feature type="compositionally biased region" description="Gly residues" evidence="1">
    <location>
        <begin position="277"/>
        <end position="288"/>
    </location>
</feature>
<protein>
    <submittedName>
        <fullName evidence="2">Uncharacterized protein</fullName>
    </submittedName>
</protein>
<dbReference type="InterPro" id="IPR013324">
    <property type="entry name" value="RNA_pol_sigma_r3/r4-like"/>
</dbReference>
<dbReference type="Gene3D" id="1.10.1740.10">
    <property type="match status" value="1"/>
</dbReference>
<feature type="compositionally biased region" description="Pro residues" evidence="1">
    <location>
        <begin position="362"/>
        <end position="379"/>
    </location>
</feature>
<dbReference type="OrthoDB" id="3492533at2"/>
<reference evidence="2 3" key="1">
    <citation type="submission" date="2018-08" db="EMBL/GenBank/DDBJ databases">
        <title>Actinomadura spongicola sp. nov., isolated from marine sponge Leucetta chagosensis.</title>
        <authorList>
            <person name="Li L."/>
            <person name="Lin H.W."/>
        </authorList>
    </citation>
    <scope>NUCLEOTIDE SEQUENCE [LARGE SCALE GENOMIC DNA]</scope>
    <source>
        <strain evidence="2 3">LHW52907</strain>
    </source>
</reference>
<evidence type="ECO:0000313" key="2">
    <source>
        <dbReference type="EMBL" id="RFS83006.1"/>
    </source>
</evidence>
<accession>A0A372GC87</accession>
<feature type="region of interest" description="Disordered" evidence="1">
    <location>
        <begin position="270"/>
        <end position="425"/>
    </location>
</feature>
<comment type="caution">
    <text evidence="2">The sequence shown here is derived from an EMBL/GenBank/DDBJ whole genome shotgun (WGS) entry which is preliminary data.</text>
</comment>
<proteinExistence type="predicted"/>
<gene>
    <name evidence="2" type="ORF">D0T12_22680</name>
</gene>
<dbReference type="SUPFAM" id="SSF88659">
    <property type="entry name" value="Sigma3 and sigma4 domains of RNA polymerase sigma factors"/>
    <property type="match status" value="1"/>
</dbReference>
<dbReference type="Gene3D" id="1.10.10.10">
    <property type="entry name" value="Winged helix-like DNA-binding domain superfamily/Winged helix DNA-binding domain"/>
    <property type="match status" value="1"/>
</dbReference>